<evidence type="ECO:0000259" key="2">
    <source>
        <dbReference type="PROSITE" id="PS51184"/>
    </source>
</evidence>
<evidence type="ECO:0000313" key="4">
    <source>
        <dbReference type="Proteomes" id="UP000094285"/>
    </source>
</evidence>
<sequence length="508" mass="57994">MSDYKRHATVGSSYQNYRIARDTEIDQLSYENSEPAPAEFYANYVNRRCPVKLTGFPGISGAGGAIDVASFMPGQLQATLAYTGELQVEKKFKHGFGSGQERLKMPVGKLMDLFKEGSGEYYLTTQYEHEDEEEEGSENESENVGSGDEIRDENDESSDDEDDDSIDMNNLHDDFEDDNSSIDMNDLRDDFEDDNTITPEERTHRIRELLQPPLTNLIHKPDILPLVPNILSKLIPQQINLWMGQSGPTAPEVVVDPSDKTCGLGKYIPGTRGSSSGLHHDHADNLYILVCGKKRFTLFSPADALKLYTVGEIYKVYNSGIIDYETNERAPNWRHIRDDGAIIEEVIRWQLDQLEDTDADSEKHKQLLKQLDFEHKRSRKVNSGGPKLDPPNFSTIPPGLLHIDEFQDPETRKELVQFAHKHFPGFLELNRFTVWLEPGDMLYLPAGWFHEVSSFGEDDKDNVHVALNYWFIPPNTDDPARPYSDEYWTQDWERTQECIEGERQLGHT</sequence>
<dbReference type="STRING" id="984487.A0A1E4SQ36"/>
<dbReference type="OrthoDB" id="415358at2759"/>
<dbReference type="PANTHER" id="PTHR12461:SF100">
    <property type="entry name" value="JMJC DOMAIN-CONTAINING PROTEIN 4"/>
    <property type="match status" value="1"/>
</dbReference>
<dbReference type="Pfam" id="PF13621">
    <property type="entry name" value="Cupin_8"/>
    <property type="match status" value="1"/>
</dbReference>
<dbReference type="InterPro" id="IPR003347">
    <property type="entry name" value="JmjC_dom"/>
</dbReference>
<dbReference type="SMART" id="SM00558">
    <property type="entry name" value="JmjC"/>
    <property type="match status" value="1"/>
</dbReference>
<dbReference type="EMBL" id="KV453909">
    <property type="protein sequence ID" value="ODV81609.1"/>
    <property type="molecule type" value="Genomic_DNA"/>
</dbReference>
<dbReference type="InterPro" id="IPR041667">
    <property type="entry name" value="Cupin_8"/>
</dbReference>
<reference evidence="4" key="1">
    <citation type="submission" date="2016-05" db="EMBL/GenBank/DDBJ databases">
        <title>Comparative genomics of biotechnologically important yeasts.</title>
        <authorList>
            <consortium name="DOE Joint Genome Institute"/>
            <person name="Riley R."/>
            <person name="Haridas S."/>
            <person name="Wolfe K.H."/>
            <person name="Lopes M.R."/>
            <person name="Hittinger C.T."/>
            <person name="Goker M."/>
            <person name="Salamov A."/>
            <person name="Wisecaver J."/>
            <person name="Long T.M."/>
            <person name="Aerts A.L."/>
            <person name="Barry K."/>
            <person name="Choi C."/>
            <person name="Clum A."/>
            <person name="Coughlan A.Y."/>
            <person name="Deshpande S."/>
            <person name="Douglass A.P."/>
            <person name="Hanson S.J."/>
            <person name="Klenk H.-P."/>
            <person name="Labutti K."/>
            <person name="Lapidus A."/>
            <person name="Lindquist E."/>
            <person name="Lipzen A."/>
            <person name="Meier-Kolthoff J.P."/>
            <person name="Ohm R.A."/>
            <person name="Otillar R.P."/>
            <person name="Pangilinan J."/>
            <person name="Peng Y."/>
            <person name="Rokas A."/>
            <person name="Rosa C.A."/>
            <person name="Scheuner C."/>
            <person name="Sibirny A.A."/>
            <person name="Slot J.C."/>
            <person name="Stielow J.B."/>
            <person name="Sun H."/>
            <person name="Kurtzman C.P."/>
            <person name="Blackwell M."/>
            <person name="Grigoriev I.V."/>
            <person name="Jeffries T.W."/>
        </authorList>
    </citation>
    <scope>NUCLEOTIDE SEQUENCE [LARGE SCALE GENOMIC DNA]</scope>
    <source>
        <strain evidence="4">NRRL Y-17324</strain>
    </source>
</reference>
<dbReference type="AlphaFoldDB" id="A0A1E4SQ36"/>
<dbReference type="PANTHER" id="PTHR12461">
    <property type="entry name" value="HYPOXIA-INDUCIBLE FACTOR 1 ALPHA INHIBITOR-RELATED"/>
    <property type="match status" value="1"/>
</dbReference>
<proteinExistence type="predicted"/>
<dbReference type="Proteomes" id="UP000094285">
    <property type="component" value="Unassembled WGS sequence"/>
</dbReference>
<evidence type="ECO:0000256" key="1">
    <source>
        <dbReference type="SAM" id="MobiDB-lite"/>
    </source>
</evidence>
<dbReference type="Gene3D" id="2.60.120.650">
    <property type="entry name" value="Cupin"/>
    <property type="match status" value="1"/>
</dbReference>
<organism evidence="3 4">
    <name type="scientific">Suhomyces tanzawaensis NRRL Y-17324</name>
    <dbReference type="NCBI Taxonomy" id="984487"/>
    <lineage>
        <taxon>Eukaryota</taxon>
        <taxon>Fungi</taxon>
        <taxon>Dikarya</taxon>
        <taxon>Ascomycota</taxon>
        <taxon>Saccharomycotina</taxon>
        <taxon>Pichiomycetes</taxon>
        <taxon>Debaryomycetaceae</taxon>
        <taxon>Suhomyces</taxon>
    </lineage>
</organism>
<protein>
    <submittedName>
        <fullName evidence="3">Clavaminate synthase-like protein</fullName>
    </submittedName>
</protein>
<gene>
    <name evidence="3" type="ORF">CANTADRAFT_44562</name>
</gene>
<feature type="compositionally biased region" description="Acidic residues" evidence="1">
    <location>
        <begin position="150"/>
        <end position="166"/>
    </location>
</feature>
<feature type="domain" description="JmjC" evidence="2">
    <location>
        <begin position="209"/>
        <end position="488"/>
    </location>
</feature>
<feature type="compositionally biased region" description="Acidic residues" evidence="1">
    <location>
        <begin position="129"/>
        <end position="141"/>
    </location>
</feature>
<name>A0A1E4SQ36_9ASCO</name>
<feature type="region of interest" description="Disordered" evidence="1">
    <location>
        <begin position="127"/>
        <end position="202"/>
    </location>
</feature>
<keyword evidence="4" id="KW-1185">Reference proteome</keyword>
<accession>A0A1E4SQ36</accession>
<dbReference type="SUPFAM" id="SSF51197">
    <property type="entry name" value="Clavaminate synthase-like"/>
    <property type="match status" value="1"/>
</dbReference>
<dbReference type="PROSITE" id="PS51184">
    <property type="entry name" value="JMJC"/>
    <property type="match status" value="1"/>
</dbReference>
<evidence type="ECO:0000313" key="3">
    <source>
        <dbReference type="EMBL" id="ODV81609.1"/>
    </source>
</evidence>
<dbReference type="GeneID" id="30983258"/>
<dbReference type="RefSeq" id="XP_020066731.1">
    <property type="nucleotide sequence ID" value="XM_020209122.1"/>
</dbReference>